<dbReference type="EMBL" id="ONZP01000740">
    <property type="protein sequence ID" value="SPJ90355.1"/>
    <property type="molecule type" value="Genomic_DNA"/>
</dbReference>
<proteinExistence type="predicted"/>
<accession>A0AAE8MN40</accession>
<keyword evidence="3" id="KW-1185">Reference proteome</keyword>
<sequence length="26" mass="3007">MAEEKRKSYCTVIDPKRRNGATVPEQ</sequence>
<organism evidence="2 3">
    <name type="scientific">Fusarium torulosum</name>
    <dbReference type="NCBI Taxonomy" id="33205"/>
    <lineage>
        <taxon>Eukaryota</taxon>
        <taxon>Fungi</taxon>
        <taxon>Dikarya</taxon>
        <taxon>Ascomycota</taxon>
        <taxon>Pezizomycotina</taxon>
        <taxon>Sordariomycetes</taxon>
        <taxon>Hypocreomycetidae</taxon>
        <taxon>Hypocreales</taxon>
        <taxon>Nectriaceae</taxon>
        <taxon>Fusarium</taxon>
    </lineage>
</organism>
<feature type="region of interest" description="Disordered" evidence="1">
    <location>
        <begin position="1"/>
        <end position="26"/>
    </location>
</feature>
<dbReference type="AlphaFoldDB" id="A0AAE8MN40"/>
<dbReference type="Proteomes" id="UP001187734">
    <property type="component" value="Unassembled WGS sequence"/>
</dbReference>
<evidence type="ECO:0000256" key="1">
    <source>
        <dbReference type="SAM" id="MobiDB-lite"/>
    </source>
</evidence>
<evidence type="ECO:0000313" key="3">
    <source>
        <dbReference type="Proteomes" id="UP001187734"/>
    </source>
</evidence>
<evidence type="ECO:0000313" key="2">
    <source>
        <dbReference type="EMBL" id="SPJ90355.1"/>
    </source>
</evidence>
<name>A0AAE8MN40_9HYPO</name>
<gene>
    <name evidence="2" type="ORF">FTOL_13236</name>
</gene>
<reference evidence="2" key="1">
    <citation type="submission" date="2018-03" db="EMBL/GenBank/DDBJ databases">
        <authorList>
            <person name="Guldener U."/>
        </authorList>
    </citation>
    <scope>NUCLEOTIDE SEQUENCE</scope>
</reference>
<comment type="caution">
    <text evidence="2">The sequence shown here is derived from an EMBL/GenBank/DDBJ whole genome shotgun (WGS) entry which is preliminary data.</text>
</comment>
<protein>
    <submittedName>
        <fullName evidence="2">Uncharacterized protein</fullName>
    </submittedName>
</protein>